<dbReference type="AlphaFoldDB" id="A0A9N8VXQ4"/>
<evidence type="ECO:0000256" key="1">
    <source>
        <dbReference type="SAM" id="MobiDB-lite"/>
    </source>
</evidence>
<reference evidence="2" key="1">
    <citation type="submission" date="2021-06" db="EMBL/GenBank/DDBJ databases">
        <authorList>
            <person name="Kallberg Y."/>
            <person name="Tangrot J."/>
            <person name="Rosling A."/>
        </authorList>
    </citation>
    <scope>NUCLEOTIDE SEQUENCE</scope>
    <source>
        <strain evidence="2">FL966</strain>
    </source>
</reference>
<comment type="caution">
    <text evidence="2">The sequence shown here is derived from an EMBL/GenBank/DDBJ whole genome shotgun (WGS) entry which is preliminary data.</text>
</comment>
<evidence type="ECO:0000313" key="2">
    <source>
        <dbReference type="EMBL" id="CAG8463984.1"/>
    </source>
</evidence>
<keyword evidence="3" id="KW-1185">Reference proteome</keyword>
<organism evidence="2 3">
    <name type="scientific">Cetraspora pellucida</name>
    <dbReference type="NCBI Taxonomy" id="1433469"/>
    <lineage>
        <taxon>Eukaryota</taxon>
        <taxon>Fungi</taxon>
        <taxon>Fungi incertae sedis</taxon>
        <taxon>Mucoromycota</taxon>
        <taxon>Glomeromycotina</taxon>
        <taxon>Glomeromycetes</taxon>
        <taxon>Diversisporales</taxon>
        <taxon>Gigasporaceae</taxon>
        <taxon>Cetraspora</taxon>
    </lineage>
</organism>
<proteinExistence type="predicted"/>
<dbReference type="EMBL" id="CAJVQA010000238">
    <property type="protein sequence ID" value="CAG8463984.1"/>
    <property type="molecule type" value="Genomic_DNA"/>
</dbReference>
<protein>
    <submittedName>
        <fullName evidence="2">19865_t:CDS:1</fullName>
    </submittedName>
</protein>
<name>A0A9N8VXQ4_9GLOM</name>
<dbReference type="Proteomes" id="UP000789759">
    <property type="component" value="Unassembled WGS sequence"/>
</dbReference>
<gene>
    <name evidence="2" type="ORF">CPELLU_LOCUS755</name>
</gene>
<sequence length="40" mass="4369">MQTSKQKLVSVRKGTGSSSWPQIAKVTSQIDPIGAKIRKQ</sequence>
<accession>A0A9N8VXQ4</accession>
<feature type="region of interest" description="Disordered" evidence="1">
    <location>
        <begin position="1"/>
        <end position="22"/>
    </location>
</feature>
<evidence type="ECO:0000313" key="3">
    <source>
        <dbReference type="Proteomes" id="UP000789759"/>
    </source>
</evidence>